<evidence type="ECO:0000313" key="2">
    <source>
        <dbReference type="Proteomes" id="UP001597138"/>
    </source>
</evidence>
<evidence type="ECO:0000313" key="1">
    <source>
        <dbReference type="EMBL" id="MFD1601734.1"/>
    </source>
</evidence>
<sequence length="53" mass="5951">MKKLKLENLKVKTLTKEEQKKVNGGQEQEQFLSIGTTCSLRNSCERVCGPLIA</sequence>
<dbReference type="Proteomes" id="UP001597138">
    <property type="component" value="Unassembled WGS sequence"/>
</dbReference>
<gene>
    <name evidence="1" type="ORF">ACFSC2_03170</name>
</gene>
<evidence type="ECO:0008006" key="3">
    <source>
        <dbReference type="Google" id="ProtNLM"/>
    </source>
</evidence>
<comment type="caution">
    <text evidence="1">The sequence shown here is derived from an EMBL/GenBank/DDBJ whole genome shotgun (WGS) entry which is preliminary data.</text>
</comment>
<accession>A0ABW4H8K4</accession>
<name>A0ABW4H8K4_9FLAO</name>
<dbReference type="RefSeq" id="WP_379816166.1">
    <property type="nucleotide sequence ID" value="NZ_JBHUDZ010000002.1"/>
</dbReference>
<reference evidence="2" key="1">
    <citation type="journal article" date="2019" name="Int. J. Syst. Evol. Microbiol.">
        <title>The Global Catalogue of Microorganisms (GCM) 10K type strain sequencing project: providing services to taxonomists for standard genome sequencing and annotation.</title>
        <authorList>
            <consortium name="The Broad Institute Genomics Platform"/>
            <consortium name="The Broad Institute Genome Sequencing Center for Infectious Disease"/>
            <person name="Wu L."/>
            <person name="Ma J."/>
        </authorList>
    </citation>
    <scope>NUCLEOTIDE SEQUENCE [LARGE SCALE GENOMIC DNA]</scope>
    <source>
        <strain evidence="2">CCUG 70865</strain>
    </source>
</reference>
<dbReference type="EMBL" id="JBHUDZ010000002">
    <property type="protein sequence ID" value="MFD1601734.1"/>
    <property type="molecule type" value="Genomic_DNA"/>
</dbReference>
<protein>
    <recommendedName>
        <fullName evidence="3">Natural product</fullName>
    </recommendedName>
</protein>
<proteinExistence type="predicted"/>
<keyword evidence="2" id="KW-1185">Reference proteome</keyword>
<organism evidence="1 2">
    <name type="scientific">Flavobacterium artemisiae</name>
    <dbReference type="NCBI Taxonomy" id="2126556"/>
    <lineage>
        <taxon>Bacteria</taxon>
        <taxon>Pseudomonadati</taxon>
        <taxon>Bacteroidota</taxon>
        <taxon>Flavobacteriia</taxon>
        <taxon>Flavobacteriales</taxon>
        <taxon>Flavobacteriaceae</taxon>
        <taxon>Flavobacterium</taxon>
    </lineage>
</organism>